<dbReference type="RefSeq" id="WP_093881761.1">
    <property type="nucleotide sequence ID" value="NZ_FOBS01000001.1"/>
</dbReference>
<proteinExistence type="predicted"/>
<dbReference type="Proteomes" id="UP000198744">
    <property type="component" value="Unassembled WGS sequence"/>
</dbReference>
<organism evidence="3 4">
    <name type="scientific">Syntrophus gentianae</name>
    <dbReference type="NCBI Taxonomy" id="43775"/>
    <lineage>
        <taxon>Bacteria</taxon>
        <taxon>Pseudomonadati</taxon>
        <taxon>Thermodesulfobacteriota</taxon>
        <taxon>Syntrophia</taxon>
        <taxon>Syntrophales</taxon>
        <taxon>Syntrophaceae</taxon>
        <taxon>Syntrophus</taxon>
    </lineage>
</organism>
<name>A0A1H7UAI5_9BACT</name>
<feature type="transmembrane region" description="Helical" evidence="2">
    <location>
        <begin position="31"/>
        <end position="49"/>
    </location>
</feature>
<evidence type="ECO:0000313" key="4">
    <source>
        <dbReference type="Proteomes" id="UP000198744"/>
    </source>
</evidence>
<feature type="region of interest" description="Disordered" evidence="1">
    <location>
        <begin position="81"/>
        <end position="102"/>
    </location>
</feature>
<keyword evidence="2" id="KW-0812">Transmembrane</keyword>
<reference evidence="3 4" key="1">
    <citation type="submission" date="2016-10" db="EMBL/GenBank/DDBJ databases">
        <authorList>
            <person name="de Groot N.N."/>
        </authorList>
    </citation>
    <scope>NUCLEOTIDE SEQUENCE [LARGE SCALE GENOMIC DNA]</scope>
    <source>
        <strain evidence="3 4">DSM 8423</strain>
    </source>
</reference>
<dbReference type="EMBL" id="FOBS01000001">
    <property type="protein sequence ID" value="SEL93307.1"/>
    <property type="molecule type" value="Genomic_DNA"/>
</dbReference>
<evidence type="ECO:0000256" key="1">
    <source>
        <dbReference type="SAM" id="MobiDB-lite"/>
    </source>
</evidence>
<keyword evidence="2" id="KW-1133">Transmembrane helix</keyword>
<keyword evidence="2" id="KW-0472">Membrane</keyword>
<evidence type="ECO:0000313" key="3">
    <source>
        <dbReference type="EMBL" id="SEL93307.1"/>
    </source>
</evidence>
<dbReference type="STRING" id="43775.SAMN04489760_10137"/>
<dbReference type="InterPro" id="IPR058806">
    <property type="entry name" value="MamI"/>
</dbReference>
<sequence>MSLLTGGAISTFLGLLGLIFWWSYFVAILKGAVPIFLILGGILAVYIGFDDIQDKLNRERQKQEEELARAREEIEAVKAQTTQYREELDRLREETSRKSSPE</sequence>
<feature type="transmembrane region" description="Helical" evidence="2">
    <location>
        <begin position="7"/>
        <end position="25"/>
    </location>
</feature>
<gene>
    <name evidence="3" type="ORF">SAMN04489760_10137</name>
</gene>
<evidence type="ECO:0000256" key="2">
    <source>
        <dbReference type="SAM" id="Phobius"/>
    </source>
</evidence>
<keyword evidence="4" id="KW-1185">Reference proteome</keyword>
<dbReference type="Pfam" id="PF26391">
    <property type="entry name" value="MamI"/>
    <property type="match status" value="1"/>
</dbReference>
<dbReference type="AlphaFoldDB" id="A0A1H7UAI5"/>
<protein>
    <submittedName>
        <fullName evidence="3">Uncharacterized protein</fullName>
    </submittedName>
</protein>
<accession>A0A1H7UAI5</accession>
<feature type="compositionally biased region" description="Basic and acidic residues" evidence="1">
    <location>
        <begin position="84"/>
        <end position="102"/>
    </location>
</feature>
<dbReference type="OrthoDB" id="5422497at2"/>